<keyword evidence="4" id="KW-1185">Reference proteome</keyword>
<name>I2GLS0_9BACT</name>
<keyword evidence="1" id="KW-1133">Transmembrane helix</keyword>
<dbReference type="InterPro" id="IPR001279">
    <property type="entry name" value="Metallo-B-lactamas"/>
</dbReference>
<dbReference type="InterPro" id="IPR036866">
    <property type="entry name" value="RibonucZ/Hydroxyglut_hydro"/>
</dbReference>
<dbReference type="EMBL" id="CAIT01000007">
    <property type="protein sequence ID" value="CCH54846.1"/>
    <property type="molecule type" value="Genomic_DNA"/>
</dbReference>
<dbReference type="OrthoDB" id="9802248at2"/>
<gene>
    <name evidence="3" type="ORF">BN8_04058</name>
</gene>
<dbReference type="SMART" id="SM00849">
    <property type="entry name" value="Lactamase_B"/>
    <property type="match status" value="1"/>
</dbReference>
<dbReference type="Gene3D" id="3.60.15.10">
    <property type="entry name" value="Ribonuclease Z/Hydroxyacylglutathione hydrolase-like"/>
    <property type="match status" value="1"/>
</dbReference>
<dbReference type="PANTHER" id="PTHR42951:SF17">
    <property type="entry name" value="METALLO-BETA-LACTAMASE DOMAIN-CONTAINING PROTEIN"/>
    <property type="match status" value="1"/>
</dbReference>
<reference evidence="3 4" key="1">
    <citation type="journal article" date="2012" name="J. Bacteriol.">
        <title>Genome Sequence of the Filamentous Bacterium Fibrisoma limi BUZ 3T.</title>
        <authorList>
            <person name="Filippini M."/>
            <person name="Qi W."/>
            <person name="Jaenicke S."/>
            <person name="Goesmann A."/>
            <person name="Smits T.H."/>
            <person name="Bagheri H.C."/>
        </authorList>
    </citation>
    <scope>NUCLEOTIDE SEQUENCE [LARGE SCALE GENOMIC DNA]</scope>
    <source>
        <strain evidence="4">BUZ 3T</strain>
    </source>
</reference>
<protein>
    <recommendedName>
        <fullName evidence="2">Metallo-beta-lactamase domain-containing protein</fullName>
    </recommendedName>
</protein>
<evidence type="ECO:0000313" key="4">
    <source>
        <dbReference type="Proteomes" id="UP000009309"/>
    </source>
</evidence>
<dbReference type="eggNOG" id="COG0491">
    <property type="taxonomic scope" value="Bacteria"/>
</dbReference>
<feature type="transmembrane region" description="Helical" evidence="1">
    <location>
        <begin position="292"/>
        <end position="309"/>
    </location>
</feature>
<keyword evidence="1" id="KW-0812">Transmembrane</keyword>
<dbReference type="Proteomes" id="UP000009309">
    <property type="component" value="Unassembled WGS sequence"/>
</dbReference>
<evidence type="ECO:0000313" key="3">
    <source>
        <dbReference type="EMBL" id="CCH54846.1"/>
    </source>
</evidence>
<accession>I2GLS0</accession>
<dbReference type="RefSeq" id="WP_009283422.1">
    <property type="nucleotide sequence ID" value="NZ_CAIT01000007.1"/>
</dbReference>
<sequence length="314" mass="34083">MEAVRATSPYDVTNDVSGIKTFFVNVFFIGKPGVGNPWVLVDAGLPGYAGRIRKKAEQLFGLGTKPDAIVLTHGHIDHVGSLAALLTDWPVPVYAHPLELPYLQGKASYPPPDPAIGGGFFSSISWLYPIGPTHFGDRIRPIPADGLIPELPDWQIIHTPGHSPGHVSLFRSNDRTLLAGDALITTNQNSGYSVAIQREEFHGPPAYFTCDWVAAKKSVQLLTELQPQALGTGHGVSVHGLELSLGLNHLLHNFENRSIPSQGRYVKQPAITDLNGVITMPPPTSYYVPRRIGVAAVAVLALYLLWPYINSPLE</sequence>
<evidence type="ECO:0000259" key="2">
    <source>
        <dbReference type="SMART" id="SM00849"/>
    </source>
</evidence>
<comment type="caution">
    <text evidence="3">The sequence shown here is derived from an EMBL/GenBank/DDBJ whole genome shotgun (WGS) entry which is preliminary data.</text>
</comment>
<dbReference type="PANTHER" id="PTHR42951">
    <property type="entry name" value="METALLO-BETA-LACTAMASE DOMAIN-CONTAINING"/>
    <property type="match status" value="1"/>
</dbReference>
<dbReference type="SUPFAM" id="SSF56281">
    <property type="entry name" value="Metallo-hydrolase/oxidoreductase"/>
    <property type="match status" value="1"/>
</dbReference>
<dbReference type="InterPro" id="IPR050855">
    <property type="entry name" value="NDM-1-like"/>
</dbReference>
<keyword evidence="1" id="KW-0472">Membrane</keyword>
<organism evidence="3 4">
    <name type="scientific">Fibrisoma limi BUZ 3</name>
    <dbReference type="NCBI Taxonomy" id="1185876"/>
    <lineage>
        <taxon>Bacteria</taxon>
        <taxon>Pseudomonadati</taxon>
        <taxon>Bacteroidota</taxon>
        <taxon>Cytophagia</taxon>
        <taxon>Cytophagales</taxon>
        <taxon>Spirosomataceae</taxon>
        <taxon>Fibrisoma</taxon>
    </lineage>
</organism>
<dbReference type="AlphaFoldDB" id="I2GLS0"/>
<feature type="domain" description="Metallo-beta-lactamase" evidence="2">
    <location>
        <begin position="23"/>
        <end position="234"/>
    </location>
</feature>
<dbReference type="STRING" id="1185876.BN8_04058"/>
<dbReference type="Pfam" id="PF00753">
    <property type="entry name" value="Lactamase_B"/>
    <property type="match status" value="1"/>
</dbReference>
<proteinExistence type="predicted"/>
<dbReference type="CDD" id="cd07721">
    <property type="entry name" value="yflN-like_MBL-fold"/>
    <property type="match status" value="1"/>
</dbReference>
<evidence type="ECO:0000256" key="1">
    <source>
        <dbReference type="SAM" id="Phobius"/>
    </source>
</evidence>